<dbReference type="PANTHER" id="PTHR38097:SF2">
    <property type="entry name" value="DNA-BINDING PROTEIN STPA"/>
    <property type="match status" value="1"/>
</dbReference>
<evidence type="ECO:0000259" key="8">
    <source>
        <dbReference type="SMART" id="SM00528"/>
    </source>
</evidence>
<evidence type="ECO:0000313" key="10">
    <source>
        <dbReference type="Proteomes" id="UP000198968"/>
    </source>
</evidence>
<keyword evidence="3" id="KW-0963">Cytoplasm</keyword>
<dbReference type="Gene3D" id="4.10.430.10">
    <property type="entry name" value="Histone-like protein H-NS, C-terminal domain"/>
    <property type="match status" value="1"/>
</dbReference>
<dbReference type="SUPFAM" id="SSF81273">
    <property type="entry name" value="H-NS histone-like proteins"/>
    <property type="match status" value="2"/>
</dbReference>
<evidence type="ECO:0000256" key="6">
    <source>
        <dbReference type="PIRSR" id="PIRSR002096-1"/>
    </source>
</evidence>
<dbReference type="SMART" id="SM00528">
    <property type="entry name" value="HNS"/>
    <property type="match status" value="1"/>
</dbReference>
<dbReference type="Pfam" id="PF00816">
    <property type="entry name" value="Histone_HNS"/>
    <property type="match status" value="1"/>
</dbReference>
<dbReference type="InterPro" id="IPR037150">
    <property type="entry name" value="H-NS_C_dom_sf"/>
</dbReference>
<dbReference type="Gene3D" id="1.10.287.1050">
    <property type="entry name" value="H-NS histone-like proteins"/>
    <property type="match status" value="1"/>
</dbReference>
<dbReference type="GO" id="GO:0000976">
    <property type="term" value="F:transcription cis-regulatory region binding"/>
    <property type="evidence" value="ECO:0007669"/>
    <property type="project" value="TreeGrafter"/>
</dbReference>
<dbReference type="EMBL" id="FOVG01000007">
    <property type="protein sequence ID" value="SFO50107.1"/>
    <property type="molecule type" value="Genomic_DNA"/>
</dbReference>
<dbReference type="InterPro" id="IPR054180">
    <property type="entry name" value="H-NS-like_N"/>
</dbReference>
<evidence type="ECO:0000256" key="2">
    <source>
        <dbReference type="ARBA" id="ARBA00010610"/>
    </source>
</evidence>
<dbReference type="GO" id="GO:0005829">
    <property type="term" value="C:cytosol"/>
    <property type="evidence" value="ECO:0007669"/>
    <property type="project" value="TreeGrafter"/>
</dbReference>
<protein>
    <recommendedName>
        <fullName evidence="5">DNA-binding protein</fullName>
    </recommendedName>
</protein>
<dbReference type="GO" id="GO:0009295">
    <property type="term" value="C:nucleoid"/>
    <property type="evidence" value="ECO:0007669"/>
    <property type="project" value="UniProtKB-SubCell"/>
</dbReference>
<comment type="subcellular location">
    <subcellularLocation>
        <location evidence="1">Cytoplasm</location>
        <location evidence="1">Nucleoid</location>
    </subcellularLocation>
</comment>
<reference evidence="10" key="1">
    <citation type="submission" date="2016-10" db="EMBL/GenBank/DDBJ databases">
        <authorList>
            <person name="Varghese N."/>
            <person name="Submissions S."/>
        </authorList>
    </citation>
    <scope>NUCLEOTIDE SEQUENCE [LARGE SCALE GENOMIC DNA]</scope>
    <source>
        <strain evidence="10">OV426</strain>
    </source>
</reference>
<dbReference type="GO" id="GO:0030527">
    <property type="term" value="F:structural constituent of chromatin"/>
    <property type="evidence" value="ECO:0007669"/>
    <property type="project" value="InterPro"/>
</dbReference>
<dbReference type="GO" id="GO:0001217">
    <property type="term" value="F:DNA-binding transcription repressor activity"/>
    <property type="evidence" value="ECO:0007669"/>
    <property type="project" value="TreeGrafter"/>
</dbReference>
<feature type="domain" description="DNA-binding protein H-NS-like C-terminal" evidence="8">
    <location>
        <begin position="90"/>
        <end position="137"/>
    </location>
</feature>
<keyword evidence="10" id="KW-1185">Reference proteome</keyword>
<dbReference type="GO" id="GO:0003681">
    <property type="term" value="F:bent DNA binding"/>
    <property type="evidence" value="ECO:0007669"/>
    <property type="project" value="TreeGrafter"/>
</dbReference>
<dbReference type="Proteomes" id="UP000198968">
    <property type="component" value="Unassembled WGS sequence"/>
</dbReference>
<evidence type="ECO:0000256" key="3">
    <source>
        <dbReference type="ARBA" id="ARBA00022490"/>
    </source>
</evidence>
<dbReference type="Pfam" id="PF22470">
    <property type="entry name" value="Histone_HNS_N"/>
    <property type="match status" value="1"/>
</dbReference>
<accession>A0A1I5HPB1</accession>
<evidence type="ECO:0000256" key="1">
    <source>
        <dbReference type="ARBA" id="ARBA00004453"/>
    </source>
</evidence>
<dbReference type="PANTHER" id="PTHR38097">
    <property type="match status" value="1"/>
</dbReference>
<feature type="region of interest" description="Disordered" evidence="7">
    <location>
        <begin position="76"/>
        <end position="120"/>
    </location>
</feature>
<evidence type="ECO:0000256" key="4">
    <source>
        <dbReference type="ARBA" id="ARBA00023125"/>
    </source>
</evidence>
<dbReference type="InterPro" id="IPR027454">
    <property type="entry name" value="Histone_HNS_N"/>
</dbReference>
<proteinExistence type="inferred from homology"/>
<gene>
    <name evidence="9" type="ORF">SAMN05428971_4231</name>
</gene>
<dbReference type="InterPro" id="IPR001801">
    <property type="entry name" value="Histone_HNS"/>
</dbReference>
<evidence type="ECO:0000313" key="9">
    <source>
        <dbReference type="EMBL" id="SFO50107.1"/>
    </source>
</evidence>
<organism evidence="9 10">
    <name type="scientific">Candidatus Pantoea varia</name>
    <dbReference type="NCBI Taxonomy" id="1881036"/>
    <lineage>
        <taxon>Bacteria</taxon>
        <taxon>Pseudomonadati</taxon>
        <taxon>Pseudomonadota</taxon>
        <taxon>Gammaproteobacteria</taxon>
        <taxon>Enterobacterales</taxon>
        <taxon>Erwiniaceae</taxon>
        <taxon>Pantoea</taxon>
    </lineage>
</organism>
<evidence type="ECO:0000256" key="7">
    <source>
        <dbReference type="SAM" id="MobiDB-lite"/>
    </source>
</evidence>
<comment type="similarity">
    <text evidence="2 5">Belongs to the histone-like protein H-NS family.</text>
</comment>
<dbReference type="FunFam" id="4.10.430.10:FF:000001">
    <property type="entry name" value="DNA-binding protein"/>
    <property type="match status" value="1"/>
</dbReference>
<dbReference type="PIRSF" id="PIRSF002096">
    <property type="entry name" value="HnS"/>
    <property type="match status" value="1"/>
</dbReference>
<dbReference type="AlphaFoldDB" id="A0A1I5HPB1"/>
<evidence type="ECO:0000256" key="5">
    <source>
        <dbReference type="PIRNR" id="PIRNR002096"/>
    </source>
</evidence>
<dbReference type="GO" id="GO:0032993">
    <property type="term" value="C:protein-DNA complex"/>
    <property type="evidence" value="ECO:0007669"/>
    <property type="project" value="TreeGrafter"/>
</dbReference>
<dbReference type="GO" id="GO:0046983">
    <property type="term" value="F:protein dimerization activity"/>
    <property type="evidence" value="ECO:0007669"/>
    <property type="project" value="InterPro"/>
</dbReference>
<dbReference type="InterPro" id="IPR027444">
    <property type="entry name" value="H-NS_C_dom"/>
</dbReference>
<sequence length="137" mass="15285">MVTLMSDTLNSLNNIRTLRANARELDLAALEEMLEKLSVVVSERREEAQASEAANREKAEKLAKYRELLLQEGIDPNELLNGMPTAPAEKKKRAPRPAKYQYTDENGEVKQWTGQGRTPSAIKSAIDAGKSLDDFLI</sequence>
<dbReference type="GO" id="GO:0003680">
    <property type="term" value="F:minor groove of adenine-thymine-rich DNA binding"/>
    <property type="evidence" value="ECO:0007669"/>
    <property type="project" value="TreeGrafter"/>
</dbReference>
<feature type="DNA-binding region" evidence="6">
    <location>
        <begin position="115"/>
        <end position="120"/>
    </location>
</feature>
<name>A0A1I5HPB1_9GAMM</name>
<keyword evidence="4 5" id="KW-0238">DNA-binding</keyword>